<reference evidence="2" key="1">
    <citation type="submission" date="2018-04" db="EMBL/GenBank/DDBJ databases">
        <title>WGS assembly of Panicum hallii.</title>
        <authorList>
            <person name="Lovell J."/>
            <person name="Jenkins J."/>
            <person name="Lowry D."/>
            <person name="Mamidi S."/>
            <person name="Sreedasyam A."/>
            <person name="Weng X."/>
            <person name="Barry K."/>
            <person name="Bonette J."/>
            <person name="Campitelli B."/>
            <person name="Daum C."/>
            <person name="Gordon S."/>
            <person name="Gould B."/>
            <person name="Lipzen A."/>
            <person name="Macqueen A."/>
            <person name="Palacio-Mejia J."/>
            <person name="Plott C."/>
            <person name="Shakirov E."/>
            <person name="Shu S."/>
            <person name="Yoshinaga Y."/>
            <person name="Zane M."/>
            <person name="Rokhsar D."/>
            <person name="Grimwood J."/>
            <person name="Schmutz J."/>
            <person name="Juenger T."/>
        </authorList>
    </citation>
    <scope>NUCLEOTIDE SEQUENCE [LARGE SCALE GENOMIC DNA]</scope>
    <source>
        <strain evidence="2">FIL2</strain>
    </source>
</reference>
<feature type="region of interest" description="Disordered" evidence="1">
    <location>
        <begin position="35"/>
        <end position="66"/>
    </location>
</feature>
<feature type="region of interest" description="Disordered" evidence="1">
    <location>
        <begin position="1"/>
        <end position="21"/>
    </location>
</feature>
<dbReference type="EMBL" id="CM008046">
    <property type="protein sequence ID" value="PAN04320.1"/>
    <property type="molecule type" value="Genomic_DNA"/>
</dbReference>
<evidence type="ECO:0000313" key="2">
    <source>
        <dbReference type="EMBL" id="PAN04320.1"/>
    </source>
</evidence>
<proteinExistence type="predicted"/>
<dbReference type="Gramene" id="PAN04320">
    <property type="protein sequence ID" value="PAN04320"/>
    <property type="gene ID" value="PAHAL_1G057500"/>
</dbReference>
<name>A0A2S3GM68_9POAL</name>
<gene>
    <name evidence="2" type="ORF">PAHAL_1G057500</name>
</gene>
<organism evidence="2">
    <name type="scientific">Panicum hallii</name>
    <dbReference type="NCBI Taxonomy" id="206008"/>
    <lineage>
        <taxon>Eukaryota</taxon>
        <taxon>Viridiplantae</taxon>
        <taxon>Streptophyta</taxon>
        <taxon>Embryophyta</taxon>
        <taxon>Tracheophyta</taxon>
        <taxon>Spermatophyta</taxon>
        <taxon>Magnoliopsida</taxon>
        <taxon>Liliopsida</taxon>
        <taxon>Poales</taxon>
        <taxon>Poaceae</taxon>
        <taxon>PACMAD clade</taxon>
        <taxon>Panicoideae</taxon>
        <taxon>Panicodae</taxon>
        <taxon>Paniceae</taxon>
        <taxon>Panicinae</taxon>
        <taxon>Panicum</taxon>
        <taxon>Panicum sect. Panicum</taxon>
    </lineage>
</organism>
<dbReference type="AlphaFoldDB" id="A0A2S3GM68"/>
<dbReference type="Proteomes" id="UP000243499">
    <property type="component" value="Chromosome 1"/>
</dbReference>
<sequence>MGQHGSGRHNLVGPCGAGRGAPSRAVGVQLSGGCRPHQASVAGRGAPSRPVSPRSDATAGLFGRSGAAPRRRRLSLSAMGARAHRVGRVAVRRWPRQQAPSAAASGSTAHRTPRGAIIMLLLFPHFIGANSCATIKLHWSTFTT</sequence>
<evidence type="ECO:0000256" key="1">
    <source>
        <dbReference type="SAM" id="MobiDB-lite"/>
    </source>
</evidence>
<accession>A0A2S3GM68</accession>
<protein>
    <submittedName>
        <fullName evidence="2">Uncharacterized protein</fullName>
    </submittedName>
</protein>